<proteinExistence type="predicted"/>
<evidence type="ECO:0000259" key="1">
    <source>
        <dbReference type="Pfam" id="PF06527"/>
    </source>
</evidence>
<dbReference type="OrthoDB" id="6138887at2"/>
<dbReference type="STRING" id="1188252.A1QC_08585"/>
<dbReference type="RefSeq" id="WP_017026496.1">
    <property type="nucleotide sequence ID" value="NZ_AJYK02000059.1"/>
</dbReference>
<dbReference type="Proteomes" id="UP000094070">
    <property type="component" value="Unassembled WGS sequence"/>
</dbReference>
<evidence type="ECO:0000313" key="3">
    <source>
        <dbReference type="Proteomes" id="UP000094070"/>
    </source>
</evidence>
<evidence type="ECO:0000313" key="2">
    <source>
        <dbReference type="EMBL" id="OEF25675.1"/>
    </source>
</evidence>
<dbReference type="InterPro" id="IPR009492">
    <property type="entry name" value="TniQ"/>
</dbReference>
<feature type="domain" description="TniQ" evidence="1">
    <location>
        <begin position="7"/>
        <end position="156"/>
    </location>
</feature>
<comment type="caution">
    <text evidence="2">The sequence shown here is derived from an EMBL/GenBank/DDBJ whole genome shotgun (WGS) entry which is preliminary data.</text>
</comment>
<accession>A0A1E5E2F8</accession>
<sequence>MELEFRHYPDETLESFLLRLSRYQGYERFSHFAEDIWRDTLGQHEAMAGAFPFELSRVNLFHAETTSQMRVRVLMHLTNQLELKNFSLMKIALTHSKAIFSPDYKAVYRNNIDYPFSFLRKTFTPVCSECLAEASYIRQHWQFLPYQACHVHQCKLLHHCPECNRRIGYQDSEIIDHCECGYCFIGVKTEPSSDSQQSVSQWLQVSSSNSSLTESQGLFSYSCSISERYGILLWYVNRYGEDKDINLESFIAYAQQWPQSFISDLDRQLEKAEQVRIKPWNQTFFNEGFGSLLKDCRRLPNRQIAHNKVLSSVLEYMTDLVIRNPKDKKSNVGDVLLSPLEASTLLSCTVEEIYRLYEFGEIKAGVRLKMSSKLASQQSVFTLRSVVELKLAKMTSSVDGLNLYLPEW</sequence>
<keyword evidence="3" id="KW-1185">Reference proteome</keyword>
<name>A0A1E5E2F8_9VIBR</name>
<dbReference type="AlphaFoldDB" id="A0A1E5E2F8"/>
<dbReference type="eggNOG" id="ENOG5032SHF">
    <property type="taxonomic scope" value="Bacteria"/>
</dbReference>
<dbReference type="Pfam" id="PF06527">
    <property type="entry name" value="TniQ"/>
    <property type="match status" value="1"/>
</dbReference>
<dbReference type="EMBL" id="AJYK02000059">
    <property type="protein sequence ID" value="OEF25675.1"/>
    <property type="molecule type" value="Genomic_DNA"/>
</dbReference>
<reference evidence="2 3" key="1">
    <citation type="journal article" date="2012" name="Science">
        <title>Ecological populations of bacteria act as socially cohesive units of antibiotic production and resistance.</title>
        <authorList>
            <person name="Cordero O.X."/>
            <person name="Wildschutte H."/>
            <person name="Kirkup B."/>
            <person name="Proehl S."/>
            <person name="Ngo L."/>
            <person name="Hussain F."/>
            <person name="Le Roux F."/>
            <person name="Mincer T."/>
            <person name="Polz M.F."/>
        </authorList>
    </citation>
    <scope>NUCLEOTIDE SEQUENCE [LARGE SCALE GENOMIC DNA]</scope>
    <source>
        <strain evidence="2 3">1S-45</strain>
    </source>
</reference>
<gene>
    <name evidence="2" type="ORF">A1QC_08585</name>
</gene>
<protein>
    <recommendedName>
        <fullName evidence="1">TniQ domain-containing protein</fullName>
    </recommendedName>
</protein>
<organism evidence="2 3">
    <name type="scientific">Vibrio rumoiensis 1S-45</name>
    <dbReference type="NCBI Taxonomy" id="1188252"/>
    <lineage>
        <taxon>Bacteria</taxon>
        <taxon>Pseudomonadati</taxon>
        <taxon>Pseudomonadota</taxon>
        <taxon>Gammaproteobacteria</taxon>
        <taxon>Vibrionales</taxon>
        <taxon>Vibrionaceae</taxon>
        <taxon>Vibrio</taxon>
    </lineage>
</organism>